<evidence type="ECO:0000256" key="4">
    <source>
        <dbReference type="ARBA" id="ARBA00022692"/>
    </source>
</evidence>
<proteinExistence type="inferred from homology"/>
<dbReference type="GO" id="GO:0016051">
    <property type="term" value="P:carbohydrate biosynthetic process"/>
    <property type="evidence" value="ECO:0007669"/>
    <property type="project" value="InterPro"/>
</dbReference>
<dbReference type="RefSeq" id="XP_018027723.1">
    <property type="nucleotide sequence ID" value="XM_018172234.2"/>
</dbReference>
<dbReference type="PANTHER" id="PTHR12137">
    <property type="entry name" value="CARBOHYDRATE SULFOTRANSFERASE"/>
    <property type="match status" value="1"/>
</dbReference>
<dbReference type="PANTHER" id="PTHR12137:SF54">
    <property type="entry name" value="CARBOHYDRATE SULFOTRANSFERASE"/>
    <property type="match status" value="1"/>
</dbReference>
<dbReference type="GO" id="GO:0000139">
    <property type="term" value="C:Golgi membrane"/>
    <property type="evidence" value="ECO:0007669"/>
    <property type="project" value="UniProtKB-SubCell"/>
</dbReference>
<name>A0A8B7PNE4_HYAAZ</name>
<sequence length="365" mass="41520">MRGRFVCAIRRTRQLCTVLLAGLFLLCLLQLFKDGQTQAGSSKSSSPDDVSSAHGSQASSCVEAASGPEFLNASYLRSRADDVASSSWARALLGLDPGLAPAKLFLQATLRTLTRPVKPEAVSKAVRSSASFLIVRHPLHRVVSAYRNKLELSYAAHDGEYFYKNYGSLIVNKHREMEDVHLYKQIEAHWDDFSNSFLSVSGSKDNAAQITTRVSFKGANRTNIEQKIFGILKWKQGILDSKKLHEIPKEYLFRDPTFPEFVQYLLATDIEKYDEHWKPIYLYCHVCQVRYKYIISYENLQDEVSAFIKHLKVQGILAQKFCLSNENQSGTSADVVQRYLSLLSAETRRKLKQKYERDFDLFGYT</sequence>
<keyword evidence="3 9" id="KW-0808">Transferase</keyword>
<comment type="subcellular location">
    <subcellularLocation>
        <location evidence="1 9">Golgi apparatus membrane</location>
        <topology evidence="1 9">Single-pass type II membrane protein</topology>
    </subcellularLocation>
</comment>
<keyword evidence="8 9" id="KW-0325">Glycoprotein</keyword>
<gene>
    <name evidence="12" type="primary">LOC108682967</name>
</gene>
<evidence type="ECO:0000256" key="5">
    <source>
        <dbReference type="ARBA" id="ARBA00022989"/>
    </source>
</evidence>
<keyword evidence="10" id="KW-0732">Signal</keyword>
<keyword evidence="5" id="KW-1133">Transmembrane helix</keyword>
<evidence type="ECO:0000313" key="12">
    <source>
        <dbReference type="RefSeq" id="XP_018027723.1"/>
    </source>
</evidence>
<keyword evidence="7" id="KW-0472">Membrane</keyword>
<evidence type="ECO:0000256" key="3">
    <source>
        <dbReference type="ARBA" id="ARBA00022679"/>
    </source>
</evidence>
<evidence type="ECO:0000256" key="1">
    <source>
        <dbReference type="ARBA" id="ARBA00004323"/>
    </source>
</evidence>
<evidence type="ECO:0000313" key="11">
    <source>
        <dbReference type="Proteomes" id="UP000694843"/>
    </source>
</evidence>
<keyword evidence="11" id="KW-1185">Reference proteome</keyword>
<keyword evidence="9" id="KW-0735">Signal-anchor</keyword>
<evidence type="ECO:0000256" key="2">
    <source>
        <dbReference type="ARBA" id="ARBA00006339"/>
    </source>
</evidence>
<dbReference type="EC" id="2.8.2.-" evidence="9"/>
<dbReference type="InterPro" id="IPR018011">
    <property type="entry name" value="Carb_sulfotrans_8-10"/>
</dbReference>
<dbReference type="Proteomes" id="UP000694843">
    <property type="component" value="Unplaced"/>
</dbReference>
<keyword evidence="6 9" id="KW-0333">Golgi apparatus</keyword>
<comment type="similarity">
    <text evidence="2 9">Belongs to the sulfotransferase 2 family.</text>
</comment>
<keyword evidence="4" id="KW-0812">Transmembrane</keyword>
<dbReference type="KEGG" id="hazt:108682967"/>
<organism evidence="11 12">
    <name type="scientific">Hyalella azteca</name>
    <name type="common">Amphipod</name>
    <dbReference type="NCBI Taxonomy" id="294128"/>
    <lineage>
        <taxon>Eukaryota</taxon>
        <taxon>Metazoa</taxon>
        <taxon>Ecdysozoa</taxon>
        <taxon>Arthropoda</taxon>
        <taxon>Crustacea</taxon>
        <taxon>Multicrustacea</taxon>
        <taxon>Malacostraca</taxon>
        <taxon>Eumalacostraca</taxon>
        <taxon>Peracarida</taxon>
        <taxon>Amphipoda</taxon>
        <taxon>Senticaudata</taxon>
        <taxon>Talitrida</taxon>
        <taxon>Talitroidea</taxon>
        <taxon>Hyalellidae</taxon>
        <taxon>Hyalella</taxon>
    </lineage>
</organism>
<feature type="signal peptide" evidence="10">
    <location>
        <begin position="1"/>
        <end position="39"/>
    </location>
</feature>
<evidence type="ECO:0000256" key="8">
    <source>
        <dbReference type="ARBA" id="ARBA00023180"/>
    </source>
</evidence>
<dbReference type="GO" id="GO:0008146">
    <property type="term" value="F:sulfotransferase activity"/>
    <property type="evidence" value="ECO:0007669"/>
    <property type="project" value="InterPro"/>
</dbReference>
<evidence type="ECO:0000256" key="9">
    <source>
        <dbReference type="RuleBase" id="RU364020"/>
    </source>
</evidence>
<keyword evidence="9" id="KW-0119">Carbohydrate metabolism</keyword>
<reference evidence="12" key="1">
    <citation type="submission" date="2025-08" db="UniProtKB">
        <authorList>
            <consortium name="RefSeq"/>
        </authorList>
    </citation>
    <scope>IDENTIFICATION</scope>
    <source>
        <tissue evidence="12">Whole organism</tissue>
    </source>
</reference>
<evidence type="ECO:0000256" key="10">
    <source>
        <dbReference type="SAM" id="SignalP"/>
    </source>
</evidence>
<dbReference type="OrthoDB" id="2019940at2759"/>
<accession>A0A8B7PNE4</accession>
<dbReference type="InterPro" id="IPR005331">
    <property type="entry name" value="Sulfotransferase"/>
</dbReference>
<feature type="chain" id="PRO_5034505312" description="Carbohydrate sulfotransferase" evidence="10">
    <location>
        <begin position="40"/>
        <end position="365"/>
    </location>
</feature>
<evidence type="ECO:0000256" key="7">
    <source>
        <dbReference type="ARBA" id="ARBA00023136"/>
    </source>
</evidence>
<evidence type="ECO:0000256" key="6">
    <source>
        <dbReference type="ARBA" id="ARBA00023034"/>
    </source>
</evidence>
<protein>
    <recommendedName>
        <fullName evidence="9">Carbohydrate sulfotransferase</fullName>
        <ecNumber evidence="9">2.8.2.-</ecNumber>
    </recommendedName>
</protein>
<dbReference type="Pfam" id="PF03567">
    <property type="entry name" value="Sulfotransfer_2"/>
    <property type="match status" value="2"/>
</dbReference>
<dbReference type="GeneID" id="108682967"/>
<dbReference type="AlphaFoldDB" id="A0A8B7PNE4"/>